<dbReference type="PANTHER" id="PTHR14454:SF11">
    <property type="entry name" value="SERRANO, ISOFORM F"/>
    <property type="match status" value="1"/>
</dbReference>
<reference evidence="6" key="1">
    <citation type="submission" date="2025-08" db="UniProtKB">
        <authorList>
            <consortium name="RefSeq"/>
        </authorList>
    </citation>
    <scope>IDENTIFICATION</scope>
</reference>
<proteinExistence type="inferred from homology"/>
<gene>
    <name evidence="6" type="primary">LOC115214347</name>
</gene>
<dbReference type="InterPro" id="IPR013761">
    <property type="entry name" value="SAM/pointed_sf"/>
</dbReference>
<feature type="region of interest" description="Disordered" evidence="3">
    <location>
        <begin position="372"/>
        <end position="393"/>
    </location>
</feature>
<dbReference type="InterPro" id="IPR025946">
    <property type="entry name" value="CABIT_dom"/>
</dbReference>
<feature type="region of interest" description="Disordered" evidence="3">
    <location>
        <begin position="458"/>
        <end position="501"/>
    </location>
</feature>
<dbReference type="RefSeq" id="XP_029639392.1">
    <property type="nucleotide sequence ID" value="XM_029783532.2"/>
</dbReference>
<feature type="compositionally biased region" description="Low complexity" evidence="3">
    <location>
        <begin position="686"/>
        <end position="695"/>
    </location>
</feature>
<accession>A0A6P7SLU7</accession>
<dbReference type="Proteomes" id="UP000515154">
    <property type="component" value="Linkage group LG7"/>
</dbReference>
<dbReference type="SUPFAM" id="SSF47769">
    <property type="entry name" value="SAM/Pointed domain"/>
    <property type="match status" value="1"/>
</dbReference>
<dbReference type="AlphaFoldDB" id="A0A6P7SLU7"/>
<evidence type="ECO:0000313" key="6">
    <source>
        <dbReference type="RefSeq" id="XP_029639392.1"/>
    </source>
</evidence>
<evidence type="ECO:0000256" key="1">
    <source>
        <dbReference type="ARBA" id="ARBA00006392"/>
    </source>
</evidence>
<feature type="domain" description="CABIT" evidence="4">
    <location>
        <begin position="94"/>
        <end position="328"/>
    </location>
</feature>
<name>A0A6P7SLU7_9MOLL</name>
<organism evidence="5 6">
    <name type="scientific">Octopus sinensis</name>
    <name type="common">East Asian common octopus</name>
    <dbReference type="NCBI Taxonomy" id="2607531"/>
    <lineage>
        <taxon>Eukaryota</taxon>
        <taxon>Metazoa</taxon>
        <taxon>Spiralia</taxon>
        <taxon>Lophotrochozoa</taxon>
        <taxon>Mollusca</taxon>
        <taxon>Cephalopoda</taxon>
        <taxon>Coleoidea</taxon>
        <taxon>Octopodiformes</taxon>
        <taxon>Octopoda</taxon>
        <taxon>Incirrata</taxon>
        <taxon>Octopodidae</taxon>
        <taxon>Octopus</taxon>
    </lineage>
</organism>
<dbReference type="Pfam" id="PF12736">
    <property type="entry name" value="CABIT"/>
    <property type="match status" value="1"/>
</dbReference>
<dbReference type="InterPro" id="IPR052281">
    <property type="entry name" value="GAREM"/>
</dbReference>
<feature type="region of interest" description="Disordered" evidence="3">
    <location>
        <begin position="18"/>
        <end position="54"/>
    </location>
</feature>
<feature type="compositionally biased region" description="Basic and acidic residues" evidence="3">
    <location>
        <begin position="379"/>
        <end position="393"/>
    </location>
</feature>
<protein>
    <submittedName>
        <fullName evidence="6">Uncharacterized protein LOC115214347 isoform X1</fullName>
    </submittedName>
</protein>
<evidence type="ECO:0000313" key="5">
    <source>
        <dbReference type="Proteomes" id="UP000515154"/>
    </source>
</evidence>
<feature type="region of interest" description="Disordered" evidence="3">
    <location>
        <begin position="520"/>
        <end position="574"/>
    </location>
</feature>
<evidence type="ECO:0000256" key="2">
    <source>
        <dbReference type="ARBA" id="ARBA00022553"/>
    </source>
</evidence>
<dbReference type="KEGG" id="osn:115214347"/>
<dbReference type="PANTHER" id="PTHR14454">
    <property type="entry name" value="GRB2-ASSOCIATED AND REGULATOR OF MAPK PROTEIN FAMILY MEMBER"/>
    <property type="match status" value="1"/>
</dbReference>
<evidence type="ECO:0000259" key="4">
    <source>
        <dbReference type="Pfam" id="PF12736"/>
    </source>
</evidence>
<keyword evidence="2" id="KW-0597">Phosphoprotein</keyword>
<sequence>MAVRATDCLLSSPAISSKCNSPLSKPSQLPSASPKPNSSRLTRHHGSNKPMSMKEHLAKQKLPFWVRLVTGNSRRSSESLLMPAIRSNSSDTVSTPIQILEIRRRRFVTTSKMQWERRVQDYVVTGSDLPIPLHFSGWFEVIPDDGRPVEYFDSIQGITAIKPKKFLVRTSTVGYELGEENGSVSWVPREIFPGEVLSTGMVYMDHRKTCLSTNMKNLFKRFLKYRTINTKKDQDLKYLQCFDGQGHEVMIPLIMTGVFSPVGDPNKKNYDAVYELKDLTKAFDLPVKAQLVHAESNQKHYVPHGVLKLKTLDEDDCVVASKRLDQKDTFELPLDEDLRYIRDIAPKSPLVRKLSTRSLVLPNYAPKTLNRTPFFSSKTDQKPKVDLPLRVPTKDTKKPKAAGFIERFGARKTKKERAAFKALQEEGVFSSRLCKAEMPFDAFYSTYTEEANKCAKKNNCQESENKSEPENNVADGSISSQSSTSTITPTGPPLCSPESSLIDPFESQYAKICKKPSMMKRDLPPVPLDKDDSETGTIVDEDGKLSMSSTDTLYEHLPEAPNPPPKSPSLTKPKLDFNSKENVMSLVENEEDGYMVPSHLQRKKTQKHNLTNPIVVSQSRDVFQPNFIPKFYKDTTYANCGRPRNGYKPAFQHSASLDRKLLNETSVSTSNLNRISHKPPPTTPCSRRNSAAAEHSSSRSRFQRQNNVQKICQCHQNPNLMNCPHYSAELQRGSHTMDPNLTLRHHNMRRLKSAIEMFHFTDSFQEMRPASFGSSCSPTEECYPHDHYDVKGYQQPYDYFEVGNNQPNHNPYSESDPGNRYFVRSVSVTGLSDNCAKHGDDSAISLCSKGDYGYQAGSDFSYTDYTDVFNDDGWLPPDNISSLSVQDVSRSLRYIGMKDRVVKRFANEQIDGQMLASLDWKLLQDGFPELNTLEVKKIIDFVNGWRPKKSVS</sequence>
<feature type="compositionally biased region" description="Low complexity" evidence="3">
    <location>
        <begin position="476"/>
        <end position="489"/>
    </location>
</feature>
<comment type="similarity">
    <text evidence="1">Belongs to the GAREM family.</text>
</comment>
<keyword evidence="5" id="KW-1185">Reference proteome</keyword>
<feature type="compositionally biased region" description="Polar residues" evidence="3">
    <location>
        <begin position="18"/>
        <end position="40"/>
    </location>
</feature>
<dbReference type="Gene3D" id="1.10.150.50">
    <property type="entry name" value="Transcription Factor, Ets-1"/>
    <property type="match status" value="1"/>
</dbReference>
<evidence type="ECO:0000256" key="3">
    <source>
        <dbReference type="SAM" id="MobiDB-lite"/>
    </source>
</evidence>
<feature type="region of interest" description="Disordered" evidence="3">
    <location>
        <begin position="668"/>
        <end position="704"/>
    </location>
</feature>